<dbReference type="GO" id="GO:0005524">
    <property type="term" value="F:ATP binding"/>
    <property type="evidence" value="ECO:0007669"/>
    <property type="project" value="UniProtKB-KW"/>
</dbReference>
<dbReference type="Proteomes" id="UP000504844">
    <property type="component" value="Chromosome"/>
</dbReference>
<keyword evidence="3" id="KW-0067">ATP-binding</keyword>
<sequence length="417" mass="45004">MTYSACGIDFGTSNSTAGIVRPNGAILLPLEADKLTLPSAVFFNLEEDRWTYGRAALGEYLEGYEGRLMRSMKSLLGSSLMDAGTEIGGQHLSFKNLIGQLIGEVKTRAEQSAGQAFDAVVLGRPVRFVDDNDAADAEAEATLGEIARGLGFKEVSFQFEPIAAAHDYEQRIEREELVLVIDIGGGTSDFSLVRLSPERRGMADRSADLLASGGVHIGGTDFDKRLSLACVMPELGMGSRLSNNAELPNSVFFHLATWHTINFAYTRKMWRGFQDVSPEVVDNVRFERLLNVIRSQAGHHLAMRVEEAKIALSEQPHFALDLVEAEKGLMAQIERSQFEQAIAQETARICAAAQATLDVAGINASQVDTLFFTGGSSAVPALRAALAEQFPAAQAVEGDHFGSVGCGLAVVAQQRYG</sequence>
<keyword evidence="5" id="KW-1185">Reference proteome</keyword>
<accession>A0A6M8SPP9</accession>
<evidence type="ECO:0000256" key="1">
    <source>
        <dbReference type="ARBA" id="ARBA00007381"/>
    </source>
</evidence>
<evidence type="ECO:0000313" key="4">
    <source>
        <dbReference type="EMBL" id="QKJ66138.1"/>
    </source>
</evidence>
<dbReference type="Gene3D" id="3.30.420.40">
    <property type="match status" value="3"/>
</dbReference>
<dbReference type="PROSITE" id="PS01036">
    <property type="entry name" value="HSP70_3"/>
    <property type="match status" value="1"/>
</dbReference>
<dbReference type="InterPro" id="IPR018181">
    <property type="entry name" value="Heat_shock_70_CS"/>
</dbReference>
<dbReference type="KEGG" id="dee:HQN60_05085"/>
<dbReference type="PANTHER" id="PTHR19375">
    <property type="entry name" value="HEAT SHOCK PROTEIN 70KDA"/>
    <property type="match status" value="1"/>
</dbReference>
<dbReference type="PROSITE" id="PS00329">
    <property type="entry name" value="HSP70_2"/>
    <property type="match status" value="1"/>
</dbReference>
<proteinExistence type="inferred from homology"/>
<dbReference type="AlphaFoldDB" id="A0A6M8SPP9"/>
<name>A0A6M8SPP9_9NEIS</name>
<dbReference type="InterPro" id="IPR013126">
    <property type="entry name" value="Hsp_70_fam"/>
</dbReference>
<dbReference type="CDD" id="cd10231">
    <property type="entry name" value="ASKHA_NBD_HSP70_YegD-like"/>
    <property type="match status" value="1"/>
</dbReference>
<gene>
    <name evidence="4" type="ORF">HQN60_05085</name>
</gene>
<evidence type="ECO:0000256" key="2">
    <source>
        <dbReference type="ARBA" id="ARBA00022741"/>
    </source>
</evidence>
<evidence type="ECO:0000256" key="3">
    <source>
        <dbReference type="ARBA" id="ARBA00022840"/>
    </source>
</evidence>
<dbReference type="SUPFAM" id="SSF53067">
    <property type="entry name" value="Actin-like ATPase domain"/>
    <property type="match status" value="2"/>
</dbReference>
<dbReference type="InterPro" id="IPR042054">
    <property type="entry name" value="YegD-like"/>
</dbReference>
<organism evidence="4 5">
    <name type="scientific">Deefgea piscis</name>
    <dbReference type="NCBI Taxonomy" id="2739061"/>
    <lineage>
        <taxon>Bacteria</taxon>
        <taxon>Pseudomonadati</taxon>
        <taxon>Pseudomonadota</taxon>
        <taxon>Betaproteobacteria</taxon>
        <taxon>Neisseriales</taxon>
        <taxon>Chitinibacteraceae</taxon>
        <taxon>Deefgea</taxon>
    </lineage>
</organism>
<dbReference type="RefSeq" id="WP_173532642.1">
    <property type="nucleotide sequence ID" value="NZ_CP054143.1"/>
</dbReference>
<keyword evidence="2" id="KW-0547">Nucleotide-binding</keyword>
<reference evidence="4 5" key="1">
    <citation type="submission" date="2020-05" db="EMBL/GenBank/DDBJ databases">
        <title>Complete genome sequence of Deefgea sp. D17.</title>
        <authorList>
            <person name="Bae J.-W."/>
            <person name="Han J.E."/>
        </authorList>
    </citation>
    <scope>NUCLEOTIDE SEQUENCE [LARGE SCALE GENOMIC DNA]</scope>
    <source>
        <strain evidence="4 5">D17</strain>
    </source>
</reference>
<comment type="similarity">
    <text evidence="1">Belongs to the heat shock protein 70 family.</text>
</comment>
<dbReference type="EMBL" id="CP054143">
    <property type="protein sequence ID" value="QKJ66138.1"/>
    <property type="molecule type" value="Genomic_DNA"/>
</dbReference>
<dbReference type="GO" id="GO:0140662">
    <property type="term" value="F:ATP-dependent protein folding chaperone"/>
    <property type="evidence" value="ECO:0007669"/>
    <property type="project" value="InterPro"/>
</dbReference>
<dbReference type="Gene3D" id="3.90.640.10">
    <property type="entry name" value="Actin, Chain A, domain 4"/>
    <property type="match status" value="1"/>
</dbReference>
<protein>
    <submittedName>
        <fullName evidence="4">Hsp70 family protein</fullName>
    </submittedName>
</protein>
<evidence type="ECO:0000313" key="5">
    <source>
        <dbReference type="Proteomes" id="UP000504844"/>
    </source>
</evidence>
<dbReference type="Pfam" id="PF00012">
    <property type="entry name" value="HSP70"/>
    <property type="match status" value="2"/>
</dbReference>
<dbReference type="InterPro" id="IPR043129">
    <property type="entry name" value="ATPase_NBD"/>
</dbReference>